<protein>
    <submittedName>
        <fullName evidence="1">Uncharacterized protein</fullName>
    </submittedName>
</protein>
<accession>A0A0C3A4D4</accession>
<organism evidence="1 2">
    <name type="scientific">Scleroderma citrinum Foug A</name>
    <dbReference type="NCBI Taxonomy" id="1036808"/>
    <lineage>
        <taxon>Eukaryota</taxon>
        <taxon>Fungi</taxon>
        <taxon>Dikarya</taxon>
        <taxon>Basidiomycota</taxon>
        <taxon>Agaricomycotina</taxon>
        <taxon>Agaricomycetes</taxon>
        <taxon>Agaricomycetidae</taxon>
        <taxon>Boletales</taxon>
        <taxon>Sclerodermatineae</taxon>
        <taxon>Sclerodermataceae</taxon>
        <taxon>Scleroderma</taxon>
    </lineage>
</organism>
<dbReference type="Proteomes" id="UP000053989">
    <property type="component" value="Unassembled WGS sequence"/>
</dbReference>
<keyword evidence="2" id="KW-1185">Reference proteome</keyword>
<evidence type="ECO:0000313" key="1">
    <source>
        <dbReference type="EMBL" id="KIM59552.1"/>
    </source>
</evidence>
<reference evidence="1 2" key="1">
    <citation type="submission" date="2014-04" db="EMBL/GenBank/DDBJ databases">
        <authorList>
            <consortium name="DOE Joint Genome Institute"/>
            <person name="Kuo A."/>
            <person name="Kohler A."/>
            <person name="Nagy L.G."/>
            <person name="Floudas D."/>
            <person name="Copeland A."/>
            <person name="Barry K.W."/>
            <person name="Cichocki N."/>
            <person name="Veneault-Fourrey C."/>
            <person name="LaButti K."/>
            <person name="Lindquist E.A."/>
            <person name="Lipzen A."/>
            <person name="Lundell T."/>
            <person name="Morin E."/>
            <person name="Murat C."/>
            <person name="Sun H."/>
            <person name="Tunlid A."/>
            <person name="Henrissat B."/>
            <person name="Grigoriev I.V."/>
            <person name="Hibbett D.S."/>
            <person name="Martin F."/>
            <person name="Nordberg H.P."/>
            <person name="Cantor M.N."/>
            <person name="Hua S.X."/>
        </authorList>
    </citation>
    <scope>NUCLEOTIDE SEQUENCE [LARGE SCALE GENOMIC DNA]</scope>
    <source>
        <strain evidence="1 2">Foug A</strain>
    </source>
</reference>
<dbReference type="InParanoid" id="A0A0C3A4D4"/>
<name>A0A0C3A4D4_9AGAM</name>
<reference evidence="2" key="2">
    <citation type="submission" date="2015-01" db="EMBL/GenBank/DDBJ databases">
        <title>Evolutionary Origins and Diversification of the Mycorrhizal Mutualists.</title>
        <authorList>
            <consortium name="DOE Joint Genome Institute"/>
            <consortium name="Mycorrhizal Genomics Consortium"/>
            <person name="Kohler A."/>
            <person name="Kuo A."/>
            <person name="Nagy L.G."/>
            <person name="Floudas D."/>
            <person name="Copeland A."/>
            <person name="Barry K.W."/>
            <person name="Cichocki N."/>
            <person name="Veneault-Fourrey C."/>
            <person name="LaButti K."/>
            <person name="Lindquist E.A."/>
            <person name="Lipzen A."/>
            <person name="Lundell T."/>
            <person name="Morin E."/>
            <person name="Murat C."/>
            <person name="Riley R."/>
            <person name="Ohm R."/>
            <person name="Sun H."/>
            <person name="Tunlid A."/>
            <person name="Henrissat B."/>
            <person name="Grigoriev I.V."/>
            <person name="Hibbett D.S."/>
            <person name="Martin F."/>
        </authorList>
    </citation>
    <scope>NUCLEOTIDE SEQUENCE [LARGE SCALE GENOMIC DNA]</scope>
    <source>
        <strain evidence="2">Foug A</strain>
    </source>
</reference>
<dbReference type="EMBL" id="KN822072">
    <property type="protein sequence ID" value="KIM59552.1"/>
    <property type="molecule type" value="Genomic_DNA"/>
</dbReference>
<gene>
    <name evidence="1" type="ORF">SCLCIDRAFT_995783</name>
</gene>
<proteinExistence type="predicted"/>
<sequence>MGPGISSHPWTDQRLEGKRSFLLESSSPISAIAWVDDRKTIEHLMPICHRMLSCLLARHAARNDMPYPRVTTTTGPHWGVCFSTHIRRRPAEENQSPQLRLLFRSSICVQFFGCHQFGREGKDTIPQSLVTI</sequence>
<dbReference type="HOGENOM" id="CLU_1918336_0_0_1"/>
<dbReference type="AlphaFoldDB" id="A0A0C3A4D4"/>
<evidence type="ECO:0000313" key="2">
    <source>
        <dbReference type="Proteomes" id="UP000053989"/>
    </source>
</evidence>